<dbReference type="InterPro" id="IPR026444">
    <property type="entry name" value="Secre_tail"/>
</dbReference>
<evidence type="ECO:0000313" key="4">
    <source>
        <dbReference type="EMBL" id="NMH28170.1"/>
    </source>
</evidence>
<name>A0A972JHP8_9FLAO</name>
<gene>
    <name evidence="4" type="ORF">G6047_09015</name>
</gene>
<dbReference type="EMBL" id="JAAMPU010000104">
    <property type="protein sequence ID" value="NMH28170.1"/>
    <property type="molecule type" value="Genomic_DNA"/>
</dbReference>
<keyword evidence="1 2" id="KW-0732">Signal</keyword>
<dbReference type="SUPFAM" id="SSF51126">
    <property type="entry name" value="Pectin lyase-like"/>
    <property type="match status" value="1"/>
</dbReference>
<dbReference type="InterPro" id="IPR021655">
    <property type="entry name" value="Put_metal-bd"/>
</dbReference>
<dbReference type="Pfam" id="PF18962">
    <property type="entry name" value="Por_Secre_tail"/>
    <property type="match status" value="1"/>
</dbReference>
<protein>
    <submittedName>
        <fullName evidence="4">T9SS type A sorting domain-containing protein</fullName>
    </submittedName>
</protein>
<proteinExistence type="predicted"/>
<comment type="caution">
    <text evidence="4">The sequence shown here is derived from an EMBL/GenBank/DDBJ whole genome shotgun (WGS) entry which is preliminary data.</text>
</comment>
<organism evidence="4 5">
    <name type="scientific">Flavobacterium silvaticum</name>
    <dbReference type="NCBI Taxonomy" id="1852020"/>
    <lineage>
        <taxon>Bacteria</taxon>
        <taxon>Pseudomonadati</taxon>
        <taxon>Bacteroidota</taxon>
        <taxon>Flavobacteriia</taxon>
        <taxon>Flavobacteriales</taxon>
        <taxon>Flavobacteriaceae</taxon>
        <taxon>Flavobacterium</taxon>
    </lineage>
</organism>
<dbReference type="InterPro" id="IPR011050">
    <property type="entry name" value="Pectin_lyase_fold/virulence"/>
</dbReference>
<dbReference type="RefSeq" id="WP_169527274.1">
    <property type="nucleotide sequence ID" value="NZ_JAAMPU010000104.1"/>
</dbReference>
<dbReference type="NCBIfam" id="TIGR04183">
    <property type="entry name" value="Por_Secre_tail"/>
    <property type="match status" value="1"/>
</dbReference>
<feature type="chain" id="PRO_5037584347" evidence="2">
    <location>
        <begin position="19"/>
        <end position="2009"/>
    </location>
</feature>
<evidence type="ECO:0000256" key="1">
    <source>
        <dbReference type="ARBA" id="ARBA00022729"/>
    </source>
</evidence>
<feature type="domain" description="Secretion system C-terminal sorting" evidence="3">
    <location>
        <begin position="1935"/>
        <end position="2003"/>
    </location>
</feature>
<sequence length="2009" mass="209276">MKRILLLIAFVLSISAQAQKTWNGSADSSWNVGANWTPSGIPDDTDDVIIPTGSTVNLNVNTSIKSLSLQGTAVLDINANLAFSDASSFSGTSTVNWNSNSIAANGVLSASGTINFITGNTKYLSGILNNSGTINSMEGVFYLQAATVNNSGTIDFQGTYGTTYSGANVINNSGTIKKTSNTGECQMVAAIHNTGTIAVQSGSMTLNNSENMFTGGVYNVSSGATLTTISNTAVSGTLTGNLQGNFVINSAWSVAASSTFHFTGTALQWYSGYITGGGTLNLQSPLHLTSGNTKYVSGGTTISNTSTLTFSDTCALQISDGSLNNQVSGIIDIASDGSQITYSGGIHHFTNSGLLKKTGSTSGSSIVVDFTNTGTIQVASGILVLNAPTILLDGGIYTVSAGAQLENDNTMIIQGNLTGVLNGPFQWSADVNIIDGNPATLSFTGASQIYWYSNSVGGGGILNNTGNFTLTSGNTKYISGGTTLNNSGTIYGQSGAFSINSGVLNNLAGAIFDWQSDYQLTWSGSGSHVFNNYGLLKKTIATGENTVYAELHNYGTLQMQTGSFNLNNTSTVFHDGSLYNISSGASIKIGDSIMADGMLGGTLNGDFILYATLNIPASTTFNFGGNTPFKWYSGTLSGGGTLNVSTPIEFISGNTKYLEGGTTVNNTSTVLATEGAFSINNGVFNNQPNSIFDLKSDYQLTWSSNGSHVFNNHGLIRKTEATGNTVVYQELHNDGTIDIQSGSMNFSNDAIVLGTGTYNVSSGALLELSGNVNLQGTLSGTLDGTLRWNGNLAAETGAETTFNFGGSQPVSWFAGSLVSGTLNLNSPVQSISGNTKYISGESTLNVSSTLAQTEGSLSINDGTLNTTATGIFDFQSDYQLTWSGSGSHVFNNHGQFLKSNAGSTVVYVEVNNYGIIQSTGAFNFTSSNGLDNTTTGVITGTGSILLPSTAANFTNDGTFAPGGNPGTLAVSGFFKGSESSRIAVDLNGTDTADYDLLAIDGNSNLAGSVTVNLGFAPALHDSFTVATSDSISSCELQSQATAAREGLLYTFSVSCQDNNKVVLEVIEIVAVPPVVPNQEFCQGATVADLQAEGTDIKWYANASGGSALSPTTLLTSGSYYATQTIGGFESERVAVTVTVNATPQPVAASPQDFVGTATVADLAATGSVIQWYAALTGGSALSPDTALSTGTYYVTQTLNSCESTRKAISITVSTQFPFYADEDGDGFGTGETVLVTADGPDSPPAGYSLDGSDCDDTNASVYQNTEYYVDADGDGYDNGQTTVCHGAGIPDGYSDATLGTDCDDTNAALFAGTTFFIDTDDDGYDAGTAVVCAGETVPDGYAASTLGTDCDDSDATAHAAFDFFVDEDGDGFGSTVSAAVCTADAGIAPSGYSLSDTDCNDSDATIYQSADVFIDMDADGYDAGSQTICYGSSLPEGFSAATLGTDCDDTNGAIFQGYDFYVDSDNDGFGLGEMVNVCTNNPEMAPEGYSLNNSDCDDQNALVHQGFDFYTDADSDGFGSGEAVNVCAENAGTAPTGYATDNSDCNDFDATIYQNGQFFTDEDGDGYSPDDSAQTVCYGSEVPEGYAETTSGMDCDDQNASANPGAQEIPGNGIDDNCNGTIDEGTEIPLTQVAAAQCGATLESIGTPIHIDPVIGATAYRVRVTKPNGQVLVYTGNTPEYNLMYLPSIAYGATYSLAVQIEYNGTWTGIYGPVCQVTSPPATTPGPSVISQAQCGGILPTITTLISTQSLNAAQGYRYRITNLTDPSAPNQIQVITRPQNFFSLQMLASYAYGTTYQIEISTLVNGIYTEYGSPCTIETPAVPALSNCNAMIPTASTTIATLSLLKSNQYRFELTDTVTSEVIVVNRPTAFFTFNNVPGYASGRTYNVRVSVHTADTWSPYGPTCSVTAPGAARQVYVEPKPDVASIRFAAVAYPSPFATEFSIKMESAATEKVQVRIFDMTGKLLQDASYEPSELELQQFGSSYPAGVYNVIISQKADVKTLRIVKR</sequence>
<dbReference type="Pfam" id="PF11617">
    <property type="entry name" value="Cu-binding_MopE"/>
    <property type="match status" value="8"/>
</dbReference>
<evidence type="ECO:0000256" key="2">
    <source>
        <dbReference type="SAM" id="SignalP"/>
    </source>
</evidence>
<feature type="signal peptide" evidence="2">
    <location>
        <begin position="1"/>
        <end position="18"/>
    </location>
</feature>
<keyword evidence="5" id="KW-1185">Reference proteome</keyword>
<dbReference type="Proteomes" id="UP000712080">
    <property type="component" value="Unassembled WGS sequence"/>
</dbReference>
<evidence type="ECO:0000313" key="5">
    <source>
        <dbReference type="Proteomes" id="UP000712080"/>
    </source>
</evidence>
<evidence type="ECO:0000259" key="3">
    <source>
        <dbReference type="Pfam" id="PF18962"/>
    </source>
</evidence>
<accession>A0A972JHP8</accession>
<reference evidence="4" key="1">
    <citation type="submission" date="2020-02" db="EMBL/GenBank/DDBJ databases">
        <title>Flavobacterium sp. genome.</title>
        <authorList>
            <person name="Jung H.S."/>
            <person name="Baek J.H."/>
            <person name="Jeon C.O."/>
        </authorList>
    </citation>
    <scope>NUCLEOTIDE SEQUENCE</scope>
    <source>
        <strain evidence="4">SE-s28</strain>
    </source>
</reference>